<reference evidence="4 5" key="1">
    <citation type="submission" date="2020-11" db="EMBL/GenBank/DDBJ databases">
        <title>Kefir isolates.</title>
        <authorList>
            <person name="Marcisauskas S."/>
            <person name="Kim Y."/>
            <person name="Blasche S."/>
        </authorList>
    </citation>
    <scope>NUCLEOTIDE SEQUENCE [LARGE SCALE GENOMIC DNA]</scope>
    <source>
        <strain evidence="4 5">OG2</strain>
    </source>
</reference>
<evidence type="ECO:0000313" key="4">
    <source>
        <dbReference type="EMBL" id="KAG0668842.1"/>
    </source>
</evidence>
<dbReference type="InterPro" id="IPR029045">
    <property type="entry name" value="ClpP/crotonase-like_dom_sf"/>
</dbReference>
<dbReference type="GO" id="GO:0004165">
    <property type="term" value="F:delta(3)-delta(2)-enoyl-CoA isomerase activity"/>
    <property type="evidence" value="ECO:0007669"/>
    <property type="project" value="UniProtKB-ARBA"/>
</dbReference>
<dbReference type="Pfam" id="PF00378">
    <property type="entry name" value="ECH_1"/>
    <property type="match status" value="1"/>
</dbReference>
<sequence length="288" mass="32839">MSEIPSSPRVKYRVDNNFFIIELYDTKNLNSLTFDDFLYIALCLELSNKLKEINFTIIQSSGKFFSAGGKFESVLELSPTETTEKDNDKLRNLYTLIGSVATPNVYVTNAFVKHKKPIICLLNGPAIGLSACLVCLCDIVYSMNDQVYLLFPFSSLGFVAEVGSSVTLYEKLGINKTNEHLFFSSKISFDELYGKIIVKNYNIKSTNDNNLKQTQLFNETVINDLKKKTKHLSLESIESMKPLLSYDINNKLKMAQSLETNSTLPFWINGEPFKRFKELKEGKRRHKL</sequence>
<name>A0A9P6WDG2_MAUEX</name>
<dbReference type="InterPro" id="IPR051053">
    <property type="entry name" value="ECH/Chromodomain_protein"/>
</dbReference>
<dbReference type="CDD" id="cd06558">
    <property type="entry name" value="crotonase-like"/>
    <property type="match status" value="1"/>
</dbReference>
<comment type="subcellular location">
    <subcellularLocation>
        <location evidence="1">Peroxisome</location>
    </subcellularLocation>
</comment>
<dbReference type="PANTHER" id="PTHR43684:SF1">
    <property type="entry name" value="ENOYL-COA DELTA ISOMERASE 2"/>
    <property type="match status" value="1"/>
</dbReference>
<protein>
    <recommendedName>
        <fullName evidence="6">3-hydroxyisobutyryl-coenzyme A hydrolase</fullName>
    </recommendedName>
</protein>
<dbReference type="SUPFAM" id="SSF52096">
    <property type="entry name" value="ClpP/crotonase"/>
    <property type="match status" value="1"/>
</dbReference>
<dbReference type="GO" id="GO:0006635">
    <property type="term" value="P:fatty acid beta-oxidation"/>
    <property type="evidence" value="ECO:0007669"/>
    <property type="project" value="TreeGrafter"/>
</dbReference>
<dbReference type="GO" id="GO:0005782">
    <property type="term" value="C:peroxisomal matrix"/>
    <property type="evidence" value="ECO:0007669"/>
    <property type="project" value="TreeGrafter"/>
</dbReference>
<accession>A0A9P6WDG2</accession>
<gene>
    <name evidence="4" type="ORF">C6P45_004325</name>
</gene>
<dbReference type="PANTHER" id="PTHR43684">
    <property type="match status" value="1"/>
</dbReference>
<organism evidence="4 5">
    <name type="scientific">Maudiozyma exigua</name>
    <name type="common">Yeast</name>
    <name type="synonym">Kazachstania exigua</name>
    <dbReference type="NCBI Taxonomy" id="34358"/>
    <lineage>
        <taxon>Eukaryota</taxon>
        <taxon>Fungi</taxon>
        <taxon>Dikarya</taxon>
        <taxon>Ascomycota</taxon>
        <taxon>Saccharomycotina</taxon>
        <taxon>Saccharomycetes</taxon>
        <taxon>Saccharomycetales</taxon>
        <taxon>Saccharomycetaceae</taxon>
        <taxon>Maudiozyma</taxon>
    </lineage>
</organism>
<dbReference type="Proteomes" id="UP000750334">
    <property type="component" value="Unassembled WGS sequence"/>
</dbReference>
<evidence type="ECO:0000313" key="5">
    <source>
        <dbReference type="Proteomes" id="UP000750334"/>
    </source>
</evidence>
<dbReference type="EMBL" id="PUHR01000056">
    <property type="protein sequence ID" value="KAG0668842.1"/>
    <property type="molecule type" value="Genomic_DNA"/>
</dbReference>
<dbReference type="InterPro" id="IPR001753">
    <property type="entry name" value="Enoyl-CoA_hydra/iso"/>
</dbReference>
<evidence type="ECO:0008006" key="6">
    <source>
        <dbReference type="Google" id="ProtNLM"/>
    </source>
</evidence>
<dbReference type="OrthoDB" id="2018133at2759"/>
<keyword evidence="3" id="KW-0413">Isomerase</keyword>
<keyword evidence="2" id="KW-0576">Peroxisome</keyword>
<evidence type="ECO:0000256" key="3">
    <source>
        <dbReference type="ARBA" id="ARBA00023235"/>
    </source>
</evidence>
<keyword evidence="5" id="KW-1185">Reference proteome</keyword>
<dbReference type="Gene3D" id="3.90.226.10">
    <property type="entry name" value="2-enoyl-CoA Hydratase, Chain A, domain 1"/>
    <property type="match status" value="1"/>
</dbReference>
<comment type="caution">
    <text evidence="4">The sequence shown here is derived from an EMBL/GenBank/DDBJ whole genome shotgun (WGS) entry which is preliminary data.</text>
</comment>
<dbReference type="AlphaFoldDB" id="A0A9P6WDG2"/>
<proteinExistence type="predicted"/>
<evidence type="ECO:0000256" key="1">
    <source>
        <dbReference type="ARBA" id="ARBA00004275"/>
    </source>
</evidence>
<evidence type="ECO:0000256" key="2">
    <source>
        <dbReference type="ARBA" id="ARBA00023140"/>
    </source>
</evidence>